<name>A0A5J6VK60_9VIRU</name>
<sequence>MKTTREKKIDDFLLQIIPQQEWNNTFYKNLFKLKKQYNDELEDYNFVKNIDDYKRLKLGGYIRYFNLDDNFRWGGILVKKYKSNEFHLMVIKNINNKISIVSFENNIIFYKNHNTLADKNRKLFLSYLDKYDK</sequence>
<protein>
    <submittedName>
        <fullName evidence="1">Uncharacterized protein</fullName>
    </submittedName>
</protein>
<dbReference type="EMBL" id="MN448289">
    <property type="protein sequence ID" value="QFG74477.1"/>
    <property type="molecule type" value="Genomic_DNA"/>
</dbReference>
<proteinExistence type="predicted"/>
<accession>A0A5J6VK60</accession>
<reference evidence="1" key="1">
    <citation type="journal article" date="2019" name="Philos. Trans. R. Soc. Lond., B, Biol. Sci.">
        <title>Targeted metagenomic recovery of four divergent viruses reveals shared and distinctive characteristics of giant viruses of marine eukaryotes.</title>
        <authorList>
            <person name="Needham D.M."/>
            <person name="Poirier C."/>
            <person name="Hehenberger E."/>
            <person name="Jimenez V."/>
            <person name="Swalwell J.E."/>
            <person name="Santoro A.E."/>
            <person name="Worden A.Z."/>
        </authorList>
    </citation>
    <scope>NUCLEOTIDE SEQUENCE</scope>
    <source>
        <strain evidence="1">MPacV-611</strain>
    </source>
</reference>
<organism evidence="1">
    <name type="scientific">Megaviridae environmental sample</name>
    <dbReference type="NCBI Taxonomy" id="1737588"/>
    <lineage>
        <taxon>Viruses</taxon>
        <taxon>Varidnaviria</taxon>
        <taxon>Bamfordvirae</taxon>
        <taxon>Nucleocytoviricota</taxon>
        <taxon>Megaviricetes</taxon>
        <taxon>Imitervirales</taxon>
        <taxon>Mimiviridae</taxon>
        <taxon>environmental samples</taxon>
    </lineage>
</organism>
<evidence type="ECO:0000313" key="1">
    <source>
        <dbReference type="EMBL" id="QFG74477.1"/>
    </source>
</evidence>